<sequence length="39" mass="4516">MAFSIVGYNRHIGYLCGLYHLPLFDFALDVHFAKNDTKK</sequence>
<evidence type="ECO:0000313" key="2">
    <source>
        <dbReference type="Proteomes" id="UP000018348"/>
    </source>
</evidence>
<proteinExistence type="predicted"/>
<reference evidence="1 2" key="1">
    <citation type="submission" date="2013-01" db="EMBL/GenBank/DDBJ databases">
        <authorList>
            <person name="Bench S."/>
        </authorList>
    </citation>
    <scope>NUCLEOTIDE SEQUENCE [LARGE SCALE GENOMIC DNA]</scope>
    <source>
        <strain evidence="1 2">WH 8502</strain>
    </source>
</reference>
<name>T2I7C2_CROWT</name>
<gene>
    <name evidence="1" type="ORF">CWATWH8502_992</name>
</gene>
<reference evidence="1 2" key="2">
    <citation type="submission" date="2013-09" db="EMBL/GenBank/DDBJ databases">
        <title>Whole genome comparison of six Crocosphaera watsonii strains with differing phenotypes.</title>
        <authorList>
            <person name="Bench S.R."/>
            <person name="Heller P."/>
            <person name="Frank I."/>
            <person name="Arciniega M."/>
            <person name="Shilova I.N."/>
            <person name="Zehr J.P."/>
        </authorList>
    </citation>
    <scope>NUCLEOTIDE SEQUENCE [LARGE SCALE GENOMIC DNA]</scope>
    <source>
        <strain evidence="1 2">WH 8502</strain>
    </source>
</reference>
<organism evidence="1 2">
    <name type="scientific">Crocosphaera watsonii WH 8502</name>
    <dbReference type="NCBI Taxonomy" id="423474"/>
    <lineage>
        <taxon>Bacteria</taxon>
        <taxon>Bacillati</taxon>
        <taxon>Cyanobacteriota</taxon>
        <taxon>Cyanophyceae</taxon>
        <taxon>Oscillatoriophycideae</taxon>
        <taxon>Chroococcales</taxon>
        <taxon>Aphanothecaceae</taxon>
        <taxon>Crocosphaera</taxon>
    </lineage>
</organism>
<evidence type="ECO:0000313" key="1">
    <source>
        <dbReference type="EMBL" id="CCQ48729.1"/>
    </source>
</evidence>
<comment type="caution">
    <text evidence="1">The sequence shown here is derived from an EMBL/GenBank/DDBJ whole genome shotgun (WGS) entry which is preliminary data.</text>
</comment>
<dbReference type="Proteomes" id="UP000018348">
    <property type="component" value="Unassembled WGS sequence"/>
</dbReference>
<dbReference type="AlphaFoldDB" id="T2I7C2"/>
<dbReference type="EMBL" id="CAQK01000005">
    <property type="protein sequence ID" value="CCQ48729.1"/>
    <property type="molecule type" value="Genomic_DNA"/>
</dbReference>
<accession>T2I7C2</accession>
<protein>
    <submittedName>
        <fullName evidence="1">Uncharacterized protein</fullName>
    </submittedName>
</protein>